<dbReference type="InterPro" id="IPR030374">
    <property type="entry name" value="PABS"/>
</dbReference>
<evidence type="ECO:0000256" key="3">
    <source>
        <dbReference type="ARBA" id="ARBA00023115"/>
    </source>
</evidence>
<evidence type="ECO:0000256" key="1">
    <source>
        <dbReference type="ARBA" id="ARBA00007867"/>
    </source>
</evidence>
<dbReference type="InterPro" id="IPR029063">
    <property type="entry name" value="SAM-dependent_MTases_sf"/>
</dbReference>
<feature type="domain" description="PABS" evidence="5">
    <location>
        <begin position="1"/>
        <end position="219"/>
    </location>
</feature>
<dbReference type="CDD" id="cd02440">
    <property type="entry name" value="AdoMet_MTases"/>
    <property type="match status" value="1"/>
</dbReference>
<dbReference type="PANTHER" id="PTHR43317">
    <property type="entry name" value="THERMOSPERMINE SYNTHASE ACAULIS5"/>
    <property type="match status" value="1"/>
</dbReference>
<keyword evidence="7" id="KW-1185">Reference proteome</keyword>
<keyword evidence="6" id="KW-0489">Methyltransferase</keyword>
<keyword evidence="3 4" id="KW-0620">Polyamine biosynthesis</keyword>
<sequence length="219" mass="24353">MSPARSRSHAATEYDPVTISESEGIRYLHFGSEWVQGAMRIRRPFDLEIDYTRDMMAWEGFIEAPEHIVQLGLGAASLTKYCWRQYPKARITAVELNPQVIACARQFFKLPADDDRLSVVQADAWEWIAHPRRKASIDALQVDLYDATASGPVYDGEDFYAACRKALAPGGVMTVNVFGRGWGFEDSFAAVFAAFSGRCEALDPVDAGNRIIVAQKLPA</sequence>
<comment type="similarity">
    <text evidence="1">Belongs to the spermidine/spermine synthase family.</text>
</comment>
<evidence type="ECO:0000313" key="7">
    <source>
        <dbReference type="Proteomes" id="UP001595556"/>
    </source>
</evidence>
<name>A0ABV7GZN9_9BURK</name>
<dbReference type="SUPFAM" id="SSF53335">
    <property type="entry name" value="S-adenosyl-L-methionine-dependent methyltransferases"/>
    <property type="match status" value="1"/>
</dbReference>
<evidence type="ECO:0000256" key="2">
    <source>
        <dbReference type="ARBA" id="ARBA00022679"/>
    </source>
</evidence>
<dbReference type="Gene3D" id="3.40.50.150">
    <property type="entry name" value="Vaccinia Virus protein VP39"/>
    <property type="match status" value="1"/>
</dbReference>
<dbReference type="Proteomes" id="UP001595556">
    <property type="component" value="Unassembled WGS sequence"/>
</dbReference>
<evidence type="ECO:0000256" key="4">
    <source>
        <dbReference type="PROSITE-ProRule" id="PRU00354"/>
    </source>
</evidence>
<dbReference type="GO" id="GO:0032259">
    <property type="term" value="P:methylation"/>
    <property type="evidence" value="ECO:0007669"/>
    <property type="project" value="UniProtKB-KW"/>
</dbReference>
<dbReference type="PANTHER" id="PTHR43317:SF1">
    <property type="entry name" value="THERMOSPERMINE SYNTHASE ACAULIS5"/>
    <property type="match status" value="1"/>
</dbReference>
<feature type="active site" description="Proton acceptor" evidence="4">
    <location>
        <position position="143"/>
    </location>
</feature>
<reference evidence="7" key="1">
    <citation type="journal article" date="2019" name="Int. J. Syst. Evol. Microbiol.">
        <title>The Global Catalogue of Microorganisms (GCM) 10K type strain sequencing project: providing services to taxonomists for standard genome sequencing and annotation.</title>
        <authorList>
            <consortium name="The Broad Institute Genomics Platform"/>
            <consortium name="The Broad Institute Genome Sequencing Center for Infectious Disease"/>
            <person name="Wu L."/>
            <person name="Ma J."/>
        </authorList>
    </citation>
    <scope>NUCLEOTIDE SEQUENCE [LARGE SCALE GENOMIC DNA]</scope>
    <source>
        <strain evidence="7">KCTC 52168</strain>
    </source>
</reference>
<gene>
    <name evidence="6" type="ORF">ACFOEN_05620</name>
</gene>
<dbReference type="EMBL" id="JBHRTI010000003">
    <property type="protein sequence ID" value="MFC3147119.1"/>
    <property type="molecule type" value="Genomic_DNA"/>
</dbReference>
<evidence type="ECO:0000313" key="6">
    <source>
        <dbReference type="EMBL" id="MFC3147119.1"/>
    </source>
</evidence>
<proteinExistence type="inferred from homology"/>
<dbReference type="RefSeq" id="WP_377301876.1">
    <property type="nucleotide sequence ID" value="NZ_CP180191.1"/>
</dbReference>
<accession>A0ABV7GZN9</accession>
<dbReference type="Pfam" id="PF01564">
    <property type="entry name" value="Spermine_synth"/>
    <property type="match status" value="1"/>
</dbReference>
<comment type="caution">
    <text evidence="6">The sequence shown here is derived from an EMBL/GenBank/DDBJ whole genome shotgun (WGS) entry which is preliminary data.</text>
</comment>
<protein>
    <submittedName>
        <fullName evidence="6">Methyltransferase domain-containing protein</fullName>
    </submittedName>
</protein>
<dbReference type="PROSITE" id="PS51006">
    <property type="entry name" value="PABS_2"/>
    <property type="match status" value="1"/>
</dbReference>
<organism evidence="6 7">
    <name type="scientific">Piscinibacterium candidicorallinum</name>
    <dbReference type="NCBI Taxonomy" id="1793872"/>
    <lineage>
        <taxon>Bacteria</taxon>
        <taxon>Pseudomonadati</taxon>
        <taxon>Pseudomonadota</taxon>
        <taxon>Betaproteobacteria</taxon>
        <taxon>Burkholderiales</taxon>
        <taxon>Piscinibacterium</taxon>
    </lineage>
</organism>
<dbReference type="GO" id="GO:0008168">
    <property type="term" value="F:methyltransferase activity"/>
    <property type="evidence" value="ECO:0007669"/>
    <property type="project" value="UniProtKB-KW"/>
</dbReference>
<evidence type="ECO:0000259" key="5">
    <source>
        <dbReference type="PROSITE" id="PS51006"/>
    </source>
</evidence>
<keyword evidence="2 4" id="KW-0808">Transferase</keyword>